<dbReference type="EMBL" id="QGNW01001902">
    <property type="protein sequence ID" value="RVW28323.1"/>
    <property type="molecule type" value="Genomic_DNA"/>
</dbReference>
<evidence type="ECO:0000313" key="1">
    <source>
        <dbReference type="EMBL" id="RVW28323.1"/>
    </source>
</evidence>
<reference evidence="1 2" key="1">
    <citation type="journal article" date="2018" name="PLoS Genet.">
        <title>Population sequencing reveals clonal diversity and ancestral inbreeding in the grapevine cultivar Chardonnay.</title>
        <authorList>
            <person name="Roach M.J."/>
            <person name="Johnson D.L."/>
            <person name="Bohlmann J."/>
            <person name="van Vuuren H.J."/>
            <person name="Jones S.J."/>
            <person name="Pretorius I.S."/>
            <person name="Schmidt S.A."/>
            <person name="Borneman A.R."/>
        </authorList>
    </citation>
    <scope>NUCLEOTIDE SEQUENCE [LARGE SCALE GENOMIC DNA]</scope>
    <source>
        <strain evidence="2">cv. Chardonnay</strain>
        <tissue evidence="1">Leaf</tissue>
    </source>
</reference>
<evidence type="ECO:0000313" key="2">
    <source>
        <dbReference type="Proteomes" id="UP000288805"/>
    </source>
</evidence>
<gene>
    <name evidence="1" type="ORF">CK203_104497</name>
</gene>
<accession>A0A438CYN5</accession>
<comment type="caution">
    <text evidence="1">The sequence shown here is derived from an EMBL/GenBank/DDBJ whole genome shotgun (WGS) entry which is preliminary data.</text>
</comment>
<sequence length="184" mass="19859">MHTVLLSPRVSDGPRCCYMDGHVILNTQGVLDSVVAPAKGIRTGCPDAPSDGFISHGEKEIYKSVGLFLGIKRLPGDPLSSSCEGIYISFRGTVPLINGEEIFSVVMMTIGVSRSTIILRMAVRDYGDGMWAMAACCDCVFCFGFVVRNGSKKDCFVCPGQRGWRKGDRQIKCEGVPGAIPHPP</sequence>
<dbReference type="Proteomes" id="UP000288805">
    <property type="component" value="Unassembled WGS sequence"/>
</dbReference>
<dbReference type="AlphaFoldDB" id="A0A438CYN5"/>
<protein>
    <submittedName>
        <fullName evidence="1">Uncharacterized protein</fullName>
    </submittedName>
</protein>
<organism evidence="1 2">
    <name type="scientific">Vitis vinifera</name>
    <name type="common">Grape</name>
    <dbReference type="NCBI Taxonomy" id="29760"/>
    <lineage>
        <taxon>Eukaryota</taxon>
        <taxon>Viridiplantae</taxon>
        <taxon>Streptophyta</taxon>
        <taxon>Embryophyta</taxon>
        <taxon>Tracheophyta</taxon>
        <taxon>Spermatophyta</taxon>
        <taxon>Magnoliopsida</taxon>
        <taxon>eudicotyledons</taxon>
        <taxon>Gunneridae</taxon>
        <taxon>Pentapetalae</taxon>
        <taxon>rosids</taxon>
        <taxon>Vitales</taxon>
        <taxon>Vitaceae</taxon>
        <taxon>Viteae</taxon>
        <taxon>Vitis</taxon>
    </lineage>
</organism>
<proteinExistence type="predicted"/>
<name>A0A438CYN5_VITVI</name>